<protein>
    <submittedName>
        <fullName evidence="1">Uncharacterized protein</fullName>
    </submittedName>
</protein>
<name>A0ACC3NSZ5_9PEZI</name>
<comment type="caution">
    <text evidence="1">The sequence shown here is derived from an EMBL/GenBank/DDBJ whole genome shotgun (WGS) entry which is preliminary data.</text>
</comment>
<dbReference type="Proteomes" id="UP001281147">
    <property type="component" value="Unassembled WGS sequence"/>
</dbReference>
<keyword evidence="2" id="KW-1185">Reference proteome</keyword>
<organism evidence="1 2">
    <name type="scientific">Vermiconidia calcicola</name>
    <dbReference type="NCBI Taxonomy" id="1690605"/>
    <lineage>
        <taxon>Eukaryota</taxon>
        <taxon>Fungi</taxon>
        <taxon>Dikarya</taxon>
        <taxon>Ascomycota</taxon>
        <taxon>Pezizomycotina</taxon>
        <taxon>Dothideomycetes</taxon>
        <taxon>Dothideomycetidae</taxon>
        <taxon>Mycosphaerellales</taxon>
        <taxon>Extremaceae</taxon>
        <taxon>Vermiconidia</taxon>
    </lineage>
</organism>
<reference evidence="1" key="1">
    <citation type="submission" date="2023-07" db="EMBL/GenBank/DDBJ databases">
        <title>Black Yeasts Isolated from many extreme environments.</title>
        <authorList>
            <person name="Coleine C."/>
            <person name="Stajich J.E."/>
            <person name="Selbmann L."/>
        </authorList>
    </citation>
    <scope>NUCLEOTIDE SEQUENCE</scope>
    <source>
        <strain evidence="1">CCFEE 5714</strain>
    </source>
</reference>
<evidence type="ECO:0000313" key="2">
    <source>
        <dbReference type="Proteomes" id="UP001281147"/>
    </source>
</evidence>
<gene>
    <name evidence="1" type="ORF">LTR37_002888</name>
</gene>
<accession>A0ACC3NSZ5</accession>
<evidence type="ECO:0000313" key="1">
    <source>
        <dbReference type="EMBL" id="KAK3721723.1"/>
    </source>
</evidence>
<dbReference type="EMBL" id="JAUTXU010000016">
    <property type="protein sequence ID" value="KAK3721723.1"/>
    <property type="molecule type" value="Genomic_DNA"/>
</dbReference>
<sequence length="432" mass="46858">MEAISSTAYPVTPQTQTSHMRSSRYSKANPTTEQATRSLHQAEPQHPPLSAPASQESFLSYQSTGSSAGPRLESSSSNVSQLTSYTDLMSPTSSAPEPTHDTQYATSKPGMARVRTPDECSQTNDTYAIASPMSVTSPVATNGTKRTASGHVKNAPSLPSTPMTAESSSGRPRADSISSTSSRAGELALNLKTRLGYAMAKVQNGWEHKNIHEVEQLAAHRLHSHRHSMSHVDYSRRPQSAGLSNGTAGLSMHEDYGHRTNHSTACPPSKRHSGVYASQATSSQPMLASTPRLQPAPDLRPTTHQRYEHTAGSSQTSNHSANAMSPPRTPVNGNTRRPPTIRTELQTAEAERDALQALFQLGSPHTSQFSRQQNSQASSLQASPLRSEFPTPRRTMACQTVEKLDDTTTDTFVYIKFRQTMLTSVYDQLAKG</sequence>
<proteinExistence type="predicted"/>